<feature type="signal peptide" evidence="2">
    <location>
        <begin position="1"/>
        <end position="20"/>
    </location>
</feature>
<dbReference type="AlphaFoldDB" id="A0A3M7TL75"/>
<dbReference type="Pfam" id="PF14039">
    <property type="entry name" value="YusW"/>
    <property type="match status" value="1"/>
</dbReference>
<organism evidence="3 4">
    <name type="scientific">Alteribacter keqinensis</name>
    <dbReference type="NCBI Taxonomy" id="2483800"/>
    <lineage>
        <taxon>Bacteria</taxon>
        <taxon>Bacillati</taxon>
        <taxon>Bacillota</taxon>
        <taxon>Bacilli</taxon>
        <taxon>Bacillales</taxon>
        <taxon>Bacillaceae</taxon>
        <taxon>Alteribacter</taxon>
    </lineage>
</organism>
<evidence type="ECO:0000313" key="3">
    <source>
        <dbReference type="EMBL" id="RNA66287.1"/>
    </source>
</evidence>
<feature type="compositionally biased region" description="Acidic residues" evidence="1">
    <location>
        <begin position="95"/>
        <end position="108"/>
    </location>
</feature>
<dbReference type="RefSeq" id="WP_122901736.1">
    <property type="nucleotide sequence ID" value="NZ_RHIB01000004.1"/>
</dbReference>
<proteinExistence type="predicted"/>
<dbReference type="EMBL" id="RHIB01000004">
    <property type="protein sequence ID" value="RNA66287.1"/>
    <property type="molecule type" value="Genomic_DNA"/>
</dbReference>
<sequence>MKIGLSLATIVLSIGLVACGAAEDDQMDDNGTADENGTDDADMGDDGMDDDMDDDMNDDGASDDAGDGGTGDWYKDLTFYDFELDVEYSDGTYEADYEYNDGNPEAEIEDTRGGEDIEMSGQEALDEMEGPLTSLDVSSDMSEDELREAVIDAFNLDEGYDEFELEIDFFDEDDVEVEDE</sequence>
<evidence type="ECO:0000313" key="4">
    <source>
        <dbReference type="Proteomes" id="UP000278746"/>
    </source>
</evidence>
<accession>A0A3M7TL75</accession>
<name>A0A3M7TL75_9BACI</name>
<dbReference type="PROSITE" id="PS51257">
    <property type="entry name" value="PROKAR_LIPOPROTEIN"/>
    <property type="match status" value="1"/>
</dbReference>
<evidence type="ECO:0008006" key="5">
    <source>
        <dbReference type="Google" id="ProtNLM"/>
    </source>
</evidence>
<feature type="region of interest" description="Disordered" evidence="1">
    <location>
        <begin position="95"/>
        <end position="114"/>
    </location>
</feature>
<feature type="region of interest" description="Disordered" evidence="1">
    <location>
        <begin position="22"/>
        <end position="72"/>
    </location>
</feature>
<keyword evidence="4" id="KW-1185">Reference proteome</keyword>
<feature type="chain" id="PRO_5039079226" description="YusW-like protein" evidence="2">
    <location>
        <begin position="21"/>
        <end position="180"/>
    </location>
</feature>
<dbReference type="InterPro" id="IPR025623">
    <property type="entry name" value="YusW"/>
</dbReference>
<keyword evidence="2" id="KW-0732">Signal</keyword>
<reference evidence="3 4" key="1">
    <citation type="submission" date="2018-10" db="EMBL/GenBank/DDBJ databases">
        <title>Bacillus Keqinensis sp. nov., a moderately halophilic bacterium isolated from a saline-alkaline lake.</title>
        <authorList>
            <person name="Wang H."/>
        </authorList>
    </citation>
    <scope>NUCLEOTIDE SEQUENCE [LARGE SCALE GENOMIC DNA]</scope>
    <source>
        <strain evidence="3 4">KQ-3</strain>
    </source>
</reference>
<feature type="compositionally biased region" description="Acidic residues" evidence="1">
    <location>
        <begin position="22"/>
        <end position="66"/>
    </location>
</feature>
<dbReference type="OrthoDB" id="2452750at2"/>
<comment type="caution">
    <text evidence="3">The sequence shown here is derived from an EMBL/GenBank/DDBJ whole genome shotgun (WGS) entry which is preliminary data.</text>
</comment>
<protein>
    <recommendedName>
        <fullName evidence="5">YusW-like protein</fullName>
    </recommendedName>
</protein>
<evidence type="ECO:0000256" key="1">
    <source>
        <dbReference type="SAM" id="MobiDB-lite"/>
    </source>
</evidence>
<evidence type="ECO:0000256" key="2">
    <source>
        <dbReference type="SAM" id="SignalP"/>
    </source>
</evidence>
<gene>
    <name evidence="3" type="ORF">EBO34_19390</name>
</gene>
<dbReference type="Proteomes" id="UP000278746">
    <property type="component" value="Unassembled WGS sequence"/>
</dbReference>